<feature type="compositionally biased region" description="Pro residues" evidence="2">
    <location>
        <begin position="173"/>
        <end position="185"/>
    </location>
</feature>
<name>A0A0E0RH79_ORYRU</name>
<evidence type="ECO:0000256" key="1">
    <source>
        <dbReference type="ARBA" id="ARBA00022729"/>
    </source>
</evidence>
<feature type="compositionally biased region" description="Basic and acidic residues" evidence="2">
    <location>
        <begin position="19"/>
        <end position="29"/>
    </location>
</feature>
<dbReference type="EnsemblPlants" id="ORUFI12G12940.1">
    <property type="protein sequence ID" value="ORUFI12G12940.1"/>
    <property type="gene ID" value="ORUFI12G12940"/>
</dbReference>
<dbReference type="Pfam" id="PF24068">
    <property type="entry name" value="TPD1_C"/>
    <property type="match status" value="1"/>
</dbReference>
<dbReference type="AlphaFoldDB" id="A0A0E0RH79"/>
<evidence type="ECO:0000313" key="4">
    <source>
        <dbReference type="Proteomes" id="UP000008022"/>
    </source>
</evidence>
<dbReference type="InterPro" id="IPR040361">
    <property type="entry name" value="TPD1"/>
</dbReference>
<keyword evidence="4" id="KW-1185">Reference proteome</keyword>
<feature type="region of interest" description="Disordered" evidence="2">
    <location>
        <begin position="15"/>
        <end position="50"/>
    </location>
</feature>
<reference evidence="4" key="1">
    <citation type="submission" date="2013-06" db="EMBL/GenBank/DDBJ databases">
        <authorList>
            <person name="Zhao Q."/>
        </authorList>
    </citation>
    <scope>NUCLEOTIDE SEQUENCE</scope>
    <source>
        <strain evidence="4">cv. W1943</strain>
    </source>
</reference>
<dbReference type="Gramene" id="ORUFI12G12940.1">
    <property type="protein sequence ID" value="ORUFI12G12940.1"/>
    <property type="gene ID" value="ORUFI12G12940"/>
</dbReference>
<feature type="region of interest" description="Disordered" evidence="2">
    <location>
        <begin position="94"/>
        <end position="127"/>
    </location>
</feature>
<reference evidence="3" key="2">
    <citation type="submission" date="2015-06" db="UniProtKB">
        <authorList>
            <consortium name="EnsemblPlants"/>
        </authorList>
    </citation>
    <scope>IDENTIFICATION</scope>
</reference>
<dbReference type="HOGENOM" id="CLU_050138_0_0_1"/>
<feature type="region of interest" description="Disordered" evidence="2">
    <location>
        <begin position="163"/>
        <end position="189"/>
    </location>
</feature>
<evidence type="ECO:0000313" key="3">
    <source>
        <dbReference type="EnsemblPlants" id="ORUFI12G12940.1"/>
    </source>
</evidence>
<accession>A0A0E0RH79</accession>
<dbReference type="GO" id="GO:0001709">
    <property type="term" value="P:cell fate determination"/>
    <property type="evidence" value="ECO:0007669"/>
    <property type="project" value="TreeGrafter"/>
</dbReference>
<keyword evidence="1" id="KW-0732">Signal</keyword>
<sequence length="444" mass="47047">MAALLYRFNILSASKSTRGRKEEEAEKATKNPIPQKRNPEFKPTKSLPKNPQTFQRPIHTTQCHVPVPSLSLPPSLCRLCAAALTRTGPDRITSFWSLSGRSPPPSPSLSPPRRPGSTRPQHATPRLLPIRSGRAAYVGLWVHSHRLFSCRFAFRFRRARARARGERGIATPRPNPTTPPPPPPPRPRRPLVAGLRRRLRLVIHQKAFVRTGFRAMRVSSASSTPPPPAFAAAAWAVVLLAMLRSDVALAAAASSNDDTGLSPLMPPPPLAAPVPAAVSPAPATPPAVLSPRKLLRPPGADVVGVGFVSGSGGGGGGGGGDGVRTRRVDDGCAGADDIAIYQGRATPLPSGVPAYTVDVMNRCAGGGGGDEECAIAGIHVRCGWFSSVSLVDPRVFRRLGHDDCLLNDGRPLLAGETVSFEYTNSFPYKLSVSVATCVVDPAAP</sequence>
<dbReference type="PANTHER" id="PTHR33184:SF61">
    <property type="entry name" value="TPD1 PROTEIN HOMOLOG 1"/>
    <property type="match status" value="1"/>
</dbReference>
<dbReference type="STRING" id="4529.A0A0E0RH79"/>
<evidence type="ECO:0000256" key="2">
    <source>
        <dbReference type="SAM" id="MobiDB-lite"/>
    </source>
</evidence>
<dbReference type="eggNOG" id="ENOG502S0K4">
    <property type="taxonomic scope" value="Eukaryota"/>
</dbReference>
<dbReference type="PANTHER" id="PTHR33184">
    <property type="entry name" value="PROTEIN TAPETUM DETERMINANT 1-LIKE-RELATED"/>
    <property type="match status" value="1"/>
</dbReference>
<organism evidence="3 4">
    <name type="scientific">Oryza rufipogon</name>
    <name type="common">Brownbeard rice</name>
    <name type="synonym">Asian wild rice</name>
    <dbReference type="NCBI Taxonomy" id="4529"/>
    <lineage>
        <taxon>Eukaryota</taxon>
        <taxon>Viridiplantae</taxon>
        <taxon>Streptophyta</taxon>
        <taxon>Embryophyta</taxon>
        <taxon>Tracheophyta</taxon>
        <taxon>Spermatophyta</taxon>
        <taxon>Magnoliopsida</taxon>
        <taxon>Liliopsida</taxon>
        <taxon>Poales</taxon>
        <taxon>Poaceae</taxon>
        <taxon>BOP clade</taxon>
        <taxon>Oryzoideae</taxon>
        <taxon>Oryzeae</taxon>
        <taxon>Oryzinae</taxon>
        <taxon>Oryza</taxon>
    </lineage>
</organism>
<proteinExistence type="predicted"/>
<protein>
    <submittedName>
        <fullName evidence="3">Uncharacterized protein</fullName>
    </submittedName>
</protein>
<dbReference type="Proteomes" id="UP000008022">
    <property type="component" value="Unassembled WGS sequence"/>
</dbReference>
<feature type="compositionally biased region" description="Pro residues" evidence="2">
    <location>
        <begin position="102"/>
        <end position="114"/>
    </location>
</feature>